<name>A0ABP9XZ82_9FUNG</name>
<gene>
    <name evidence="1" type="ORF">HPULCUR_005175</name>
</gene>
<dbReference type="EMBL" id="BAABUJ010000013">
    <property type="protein sequence ID" value="GAA5799758.1"/>
    <property type="molecule type" value="Genomic_DNA"/>
</dbReference>
<protein>
    <submittedName>
        <fullName evidence="1">Uncharacterized protein</fullName>
    </submittedName>
</protein>
<organism evidence="1 2">
    <name type="scientific">Helicostylum pulchrum</name>
    <dbReference type="NCBI Taxonomy" id="562976"/>
    <lineage>
        <taxon>Eukaryota</taxon>
        <taxon>Fungi</taxon>
        <taxon>Fungi incertae sedis</taxon>
        <taxon>Mucoromycota</taxon>
        <taxon>Mucoromycotina</taxon>
        <taxon>Mucoromycetes</taxon>
        <taxon>Mucorales</taxon>
        <taxon>Mucorineae</taxon>
        <taxon>Mucoraceae</taxon>
        <taxon>Helicostylum</taxon>
    </lineage>
</organism>
<evidence type="ECO:0000313" key="1">
    <source>
        <dbReference type="EMBL" id="GAA5799758.1"/>
    </source>
</evidence>
<keyword evidence="2" id="KW-1185">Reference proteome</keyword>
<dbReference type="Proteomes" id="UP001476247">
    <property type="component" value="Unassembled WGS sequence"/>
</dbReference>
<sequence>MRGIRANLASTPFEDHPFNFGNPFKNMYHILCRPHNKSYLARRKFAEEVIEIQPTDATPSNLSTVQDTLENVATSSIPLQNR</sequence>
<reference evidence="1 2" key="1">
    <citation type="submission" date="2024-04" db="EMBL/GenBank/DDBJ databases">
        <title>genome sequences of Mucor flavus KT1a and Helicostylum pulchrum KT1b strains isolation_sourced from the surface of a dry-aged beef.</title>
        <authorList>
            <person name="Toyotome T."/>
            <person name="Hosono M."/>
            <person name="Torimaru M."/>
            <person name="Fukuda K."/>
            <person name="Mikami N."/>
        </authorList>
    </citation>
    <scope>NUCLEOTIDE SEQUENCE [LARGE SCALE GENOMIC DNA]</scope>
    <source>
        <strain evidence="1 2">KT1b</strain>
    </source>
</reference>
<accession>A0ABP9XZ82</accession>
<proteinExistence type="predicted"/>
<comment type="caution">
    <text evidence="1">The sequence shown here is derived from an EMBL/GenBank/DDBJ whole genome shotgun (WGS) entry which is preliminary data.</text>
</comment>
<evidence type="ECO:0000313" key="2">
    <source>
        <dbReference type="Proteomes" id="UP001476247"/>
    </source>
</evidence>